<name>A0ABP6XEA6_9PSEU</name>
<protein>
    <submittedName>
        <fullName evidence="1">Uncharacterized protein</fullName>
    </submittedName>
</protein>
<evidence type="ECO:0000313" key="1">
    <source>
        <dbReference type="EMBL" id="GAA3565588.1"/>
    </source>
</evidence>
<dbReference type="SUPFAM" id="SSF52096">
    <property type="entry name" value="ClpP/crotonase"/>
    <property type="match status" value="1"/>
</dbReference>
<dbReference type="Proteomes" id="UP001500689">
    <property type="component" value="Unassembled WGS sequence"/>
</dbReference>
<reference evidence="2" key="1">
    <citation type="journal article" date="2019" name="Int. J. Syst. Evol. Microbiol.">
        <title>The Global Catalogue of Microorganisms (GCM) 10K type strain sequencing project: providing services to taxonomists for standard genome sequencing and annotation.</title>
        <authorList>
            <consortium name="The Broad Institute Genomics Platform"/>
            <consortium name="The Broad Institute Genome Sequencing Center for Infectious Disease"/>
            <person name="Wu L."/>
            <person name="Ma J."/>
        </authorList>
    </citation>
    <scope>NUCLEOTIDE SEQUENCE [LARGE SCALE GENOMIC DNA]</scope>
    <source>
        <strain evidence="2">JCM 16898</strain>
    </source>
</reference>
<dbReference type="RefSeq" id="WP_344865174.1">
    <property type="nucleotide sequence ID" value="NZ_BAAAZN010000013.1"/>
</dbReference>
<proteinExistence type="predicted"/>
<comment type="caution">
    <text evidence="1">The sequence shown here is derived from an EMBL/GenBank/DDBJ whole genome shotgun (WGS) entry which is preliminary data.</text>
</comment>
<organism evidence="1 2">
    <name type="scientific">Amycolatopsis ultiminotia</name>
    <dbReference type="NCBI Taxonomy" id="543629"/>
    <lineage>
        <taxon>Bacteria</taxon>
        <taxon>Bacillati</taxon>
        <taxon>Actinomycetota</taxon>
        <taxon>Actinomycetes</taxon>
        <taxon>Pseudonocardiales</taxon>
        <taxon>Pseudonocardiaceae</taxon>
        <taxon>Amycolatopsis</taxon>
    </lineage>
</organism>
<dbReference type="Gene3D" id="3.90.226.10">
    <property type="entry name" value="2-enoyl-CoA Hydratase, Chain A, domain 1"/>
    <property type="match status" value="1"/>
</dbReference>
<sequence>MIELSGAPGVALVRIPATGAPDGPARIAAAVRYLGGGYAIVLTGSGPAAPAEQLADAVFAIARHPRPVVAAFEGDVLGAGYALAAAAAVRVMAGGRLGLGRSFALPRPVEDLLRAHAGPHWARIRAGHTFGPEAAFAAGLVETWCAPEDLLATAIAKAALSTVQAC</sequence>
<accession>A0ABP6XEA6</accession>
<dbReference type="EMBL" id="BAAAZN010000013">
    <property type="protein sequence ID" value="GAA3565588.1"/>
    <property type="molecule type" value="Genomic_DNA"/>
</dbReference>
<keyword evidence="2" id="KW-1185">Reference proteome</keyword>
<gene>
    <name evidence="1" type="ORF">GCM10022222_56680</name>
</gene>
<evidence type="ECO:0000313" key="2">
    <source>
        <dbReference type="Proteomes" id="UP001500689"/>
    </source>
</evidence>
<dbReference type="InterPro" id="IPR029045">
    <property type="entry name" value="ClpP/crotonase-like_dom_sf"/>
</dbReference>